<name>A0AAV8C4I0_9POAL</name>
<proteinExistence type="predicted"/>
<dbReference type="AlphaFoldDB" id="A0AAV8C4I0"/>
<dbReference type="Pfam" id="PF25019">
    <property type="entry name" value="LRR_R13L1-DRL21"/>
    <property type="match status" value="1"/>
</dbReference>
<accession>A0AAV8C4I0</accession>
<dbReference type="InterPro" id="IPR056789">
    <property type="entry name" value="LRR_R13L1-DRL21"/>
</dbReference>
<dbReference type="Gene3D" id="3.80.10.10">
    <property type="entry name" value="Ribonuclease Inhibitor"/>
    <property type="match status" value="2"/>
</dbReference>
<dbReference type="PANTHER" id="PTHR47186">
    <property type="entry name" value="LEUCINE-RICH REPEAT-CONTAINING PROTEIN 57"/>
    <property type="match status" value="1"/>
</dbReference>
<protein>
    <submittedName>
        <fullName evidence="2">Disease resistance protein RGA2</fullName>
    </submittedName>
</protein>
<sequence length="477" mass="54235">MHYDPHEILDALKPYSNLKVLQVAQYPGNKFPVWMTEYETLANLIELYIIDCRKCTKIPPVNKLPSLQILYLKFFDNLSHLCNSGSTRGDIDGDSQKFFTSLNKLVLFEMPNLSSWCEVEVRNETSLVFPKLKKLEIINCPKLTAMPDVPKLKELSVKGNKTLSCIATRLSTLRVLSLEKHGGDTESTNEILSFQSWVSLDRLELSGYNSIVPIGTNEGEEPRVTPTKCHSLQLKSSNFLFSLDVVPNSLLWLWKCFMFVKFLSIHKCDNFIYWPQKELTSLNYLTYISVLSCLNFLGSQQESPYERSITETLLPKLKSMMFSHCPNMVEIPKCSASIQTLEIIGCEKLQCLPEWLGSMVALKDLEIGGCKNMHSLPSSIGGLTSLEKLNISNCPNLGNLPAGMEGLKALELLQIIECPNLKVLPEGLLQQLKNLDELWIERCPHLEWKFRIHCKYRSLTSKIPIAWRRSSGFDLAY</sequence>
<comment type="caution">
    <text evidence="2">The sequence shown here is derived from an EMBL/GenBank/DDBJ whole genome shotgun (WGS) entry which is preliminary data.</text>
</comment>
<dbReference type="EMBL" id="JAMFTS010000005">
    <property type="protein sequence ID" value="KAJ4750064.1"/>
    <property type="molecule type" value="Genomic_DNA"/>
</dbReference>
<reference evidence="2" key="1">
    <citation type="submission" date="2022-08" db="EMBL/GenBank/DDBJ databases">
        <authorList>
            <person name="Marques A."/>
        </authorList>
    </citation>
    <scope>NUCLEOTIDE SEQUENCE</scope>
    <source>
        <strain evidence="2">RhyPub2mFocal</strain>
        <tissue evidence="2">Leaves</tissue>
    </source>
</reference>
<feature type="domain" description="R13L1/DRL21-like LRR repeat region" evidence="1">
    <location>
        <begin position="6"/>
        <end position="73"/>
    </location>
</feature>
<evidence type="ECO:0000313" key="2">
    <source>
        <dbReference type="EMBL" id="KAJ4750064.1"/>
    </source>
</evidence>
<gene>
    <name evidence="2" type="ORF">LUZ62_084469</name>
</gene>
<organism evidence="2 3">
    <name type="scientific">Rhynchospora pubera</name>
    <dbReference type="NCBI Taxonomy" id="906938"/>
    <lineage>
        <taxon>Eukaryota</taxon>
        <taxon>Viridiplantae</taxon>
        <taxon>Streptophyta</taxon>
        <taxon>Embryophyta</taxon>
        <taxon>Tracheophyta</taxon>
        <taxon>Spermatophyta</taxon>
        <taxon>Magnoliopsida</taxon>
        <taxon>Liliopsida</taxon>
        <taxon>Poales</taxon>
        <taxon>Cyperaceae</taxon>
        <taxon>Cyperoideae</taxon>
        <taxon>Rhynchosporeae</taxon>
        <taxon>Rhynchospora</taxon>
    </lineage>
</organism>
<dbReference type="SUPFAM" id="SSF52047">
    <property type="entry name" value="RNI-like"/>
    <property type="match status" value="1"/>
</dbReference>
<keyword evidence="3" id="KW-1185">Reference proteome</keyword>
<dbReference type="InterPro" id="IPR032675">
    <property type="entry name" value="LRR_dom_sf"/>
</dbReference>
<evidence type="ECO:0000259" key="1">
    <source>
        <dbReference type="Pfam" id="PF25019"/>
    </source>
</evidence>
<dbReference type="SUPFAM" id="SSF52058">
    <property type="entry name" value="L domain-like"/>
    <property type="match status" value="1"/>
</dbReference>
<dbReference type="PANTHER" id="PTHR47186:SF41">
    <property type="entry name" value="OS12G0131701 PROTEIN"/>
    <property type="match status" value="1"/>
</dbReference>
<evidence type="ECO:0000313" key="3">
    <source>
        <dbReference type="Proteomes" id="UP001140206"/>
    </source>
</evidence>
<dbReference type="Proteomes" id="UP001140206">
    <property type="component" value="Chromosome 5"/>
</dbReference>